<protein>
    <submittedName>
        <fullName evidence="2">DUF1828 domain-containing protein</fullName>
    </submittedName>
</protein>
<sequence length="132" mass="14765">MSNLADMFADSYQVFDDDENLVSVGTALEFWDEDLFALYVERVGSRLRFFDDGLVMMHMYGSGIHFDNANLTQSVAQIAEPEGVKLNGADLEIWAEASEAAGAFSRYLSAILALMKWESGEVSRLSRGEFIY</sequence>
<gene>
    <name evidence="2" type="ORF">I4X03_011730</name>
</gene>
<organism evidence="2 3">
    <name type="scientific">Massilia soli</name>
    <dbReference type="NCBI Taxonomy" id="2792854"/>
    <lineage>
        <taxon>Bacteria</taxon>
        <taxon>Pseudomonadati</taxon>
        <taxon>Pseudomonadota</taxon>
        <taxon>Betaproteobacteria</taxon>
        <taxon>Burkholderiales</taxon>
        <taxon>Oxalobacteraceae</taxon>
        <taxon>Telluria group</taxon>
        <taxon>Massilia</taxon>
    </lineage>
</organism>
<evidence type="ECO:0000313" key="3">
    <source>
        <dbReference type="Proteomes" id="UP000809349"/>
    </source>
</evidence>
<proteinExistence type="predicted"/>
<dbReference type="EMBL" id="JAFBIL020000004">
    <property type="protein sequence ID" value="MBZ2207931.1"/>
    <property type="molecule type" value="Genomic_DNA"/>
</dbReference>
<accession>A0ABS7SPQ5</accession>
<name>A0ABS7SPQ5_9BURK</name>
<evidence type="ECO:0000313" key="2">
    <source>
        <dbReference type="EMBL" id="MBZ2207931.1"/>
    </source>
</evidence>
<keyword evidence="3" id="KW-1185">Reference proteome</keyword>
<dbReference type="RefSeq" id="WP_223468412.1">
    <property type="nucleotide sequence ID" value="NZ_JAFBIL020000004.1"/>
</dbReference>
<dbReference type="InterPro" id="IPR014960">
    <property type="entry name" value="DUF1828"/>
</dbReference>
<evidence type="ECO:0000259" key="1">
    <source>
        <dbReference type="Pfam" id="PF08861"/>
    </source>
</evidence>
<comment type="caution">
    <text evidence="2">The sequence shown here is derived from an EMBL/GenBank/DDBJ whole genome shotgun (WGS) entry which is preliminary data.</text>
</comment>
<reference evidence="2 3" key="1">
    <citation type="submission" date="2021-08" db="EMBL/GenBank/DDBJ databases">
        <title>Massilia sp. R798.</title>
        <authorList>
            <person name="Baek J.H."/>
            <person name="Jung H.S."/>
            <person name="Kim K.R."/>
            <person name="Jeon C.O."/>
        </authorList>
    </citation>
    <scope>NUCLEOTIDE SEQUENCE [LARGE SCALE GENOMIC DNA]</scope>
    <source>
        <strain evidence="2 3">R798</strain>
    </source>
</reference>
<feature type="domain" description="DUF1828" evidence="1">
    <location>
        <begin position="30"/>
        <end position="113"/>
    </location>
</feature>
<dbReference type="Pfam" id="PF08861">
    <property type="entry name" value="DUF1828"/>
    <property type="match status" value="1"/>
</dbReference>
<dbReference type="Proteomes" id="UP000809349">
    <property type="component" value="Unassembled WGS sequence"/>
</dbReference>